<dbReference type="Gene3D" id="3.40.50.1820">
    <property type="entry name" value="alpha/beta hydrolase"/>
    <property type="match status" value="1"/>
</dbReference>
<dbReference type="InterPro" id="IPR029058">
    <property type="entry name" value="AB_hydrolase_fold"/>
</dbReference>
<feature type="transmembrane region" description="Helical" evidence="1">
    <location>
        <begin position="71"/>
        <end position="96"/>
    </location>
</feature>
<feature type="transmembrane region" description="Helical" evidence="1">
    <location>
        <begin position="38"/>
        <end position="59"/>
    </location>
</feature>
<protein>
    <recommendedName>
        <fullName evidence="4">Alpha/beta hydrolase</fullName>
    </recommendedName>
</protein>
<evidence type="ECO:0000313" key="3">
    <source>
        <dbReference type="Proteomes" id="UP001248709"/>
    </source>
</evidence>
<feature type="transmembrane region" description="Helical" evidence="1">
    <location>
        <begin position="130"/>
        <end position="150"/>
    </location>
</feature>
<proteinExistence type="predicted"/>
<dbReference type="EMBL" id="JAUSUY010000018">
    <property type="protein sequence ID" value="MDT3428165.1"/>
    <property type="molecule type" value="Genomic_DNA"/>
</dbReference>
<feature type="transmembrane region" description="Helical" evidence="1">
    <location>
        <begin position="103"/>
        <end position="124"/>
    </location>
</feature>
<keyword evidence="1" id="KW-0472">Membrane</keyword>
<dbReference type="PANTHER" id="PTHR33428:SF14">
    <property type="entry name" value="CARBOXYLESTERASE TYPE B DOMAIN-CONTAINING PROTEIN"/>
    <property type="match status" value="1"/>
</dbReference>
<dbReference type="PANTHER" id="PTHR33428">
    <property type="entry name" value="CHLOROPHYLLASE-2, CHLOROPLASTIC"/>
    <property type="match status" value="1"/>
</dbReference>
<accession>A0ABU3HBQ3</accession>
<dbReference type="RefSeq" id="WP_312001278.1">
    <property type="nucleotide sequence ID" value="NZ_JAUSUY010000018.1"/>
</dbReference>
<dbReference type="SUPFAM" id="SSF53474">
    <property type="entry name" value="alpha/beta-Hydrolases"/>
    <property type="match status" value="1"/>
</dbReference>
<organism evidence="2 3">
    <name type="scientific">Paenibacillus forsythiae</name>
    <dbReference type="NCBI Taxonomy" id="365616"/>
    <lineage>
        <taxon>Bacteria</taxon>
        <taxon>Bacillati</taxon>
        <taxon>Bacillota</taxon>
        <taxon>Bacilli</taxon>
        <taxon>Bacillales</taxon>
        <taxon>Paenibacillaceae</taxon>
        <taxon>Paenibacillus</taxon>
    </lineage>
</organism>
<keyword evidence="3" id="KW-1185">Reference proteome</keyword>
<name>A0ABU3HBQ3_9BACL</name>
<comment type="caution">
    <text evidence="2">The sequence shown here is derived from an EMBL/GenBank/DDBJ whole genome shotgun (WGS) entry which is preliminary data.</text>
</comment>
<keyword evidence="1" id="KW-1133">Transmembrane helix</keyword>
<evidence type="ECO:0008006" key="4">
    <source>
        <dbReference type="Google" id="ProtNLM"/>
    </source>
</evidence>
<evidence type="ECO:0000256" key="1">
    <source>
        <dbReference type="SAM" id="Phobius"/>
    </source>
</evidence>
<feature type="transmembrane region" description="Helical" evidence="1">
    <location>
        <begin position="155"/>
        <end position="173"/>
    </location>
</feature>
<evidence type="ECO:0000313" key="2">
    <source>
        <dbReference type="EMBL" id="MDT3428165.1"/>
    </source>
</evidence>
<gene>
    <name evidence="2" type="ORF">J2Z22_003756</name>
</gene>
<sequence>MNLEPVQPAAPQRPVRHRRLTGIVANRIRETCRYDTRLWRSGIAGPWLISFAACSALMLGTPTGLGRPADLMLAAGAGTVLLAAAGLLAAALLALAALRLPRLFTGCLLGSAGIVMVILCNADITAGASAIAAAALAVLGAALGIAIGLLRTGKFLPGLLLIAALSTLPFIPADGSRLEHGAAADRSVDAGPGNGAAAPLAADNPGLPGAYAYRSFTYGSGSDRHRAEYGSGASVRSAPADASSYIKKWSPLRTLFWGFGPESLPLNGRVWMPEGDGPFPLVLIVHGNHMMEDFSDGGYAYLGELLASRRFIAISLDENFLNYSAWSGIPDNDHKLRAWIILKHLEQLASFSDTPDNPFYSKIDFAKTALVGHSRGGQAVAMAADAQRWFKDDPALQSAGRFHISAVAAMAPTDQTVGGEQAQLHDVSYMALQGARDGDIHDFYGDRQYIRSFYSSHTDTFKTTLYIGDANHSQFNSDWGLLDLAPPAGLFLNRSHIMNAEEQRQIAKVYISAFLERALHGRREYSGLFRDYRSGLSWLPRSTAYFNRYQDGGFRIIAGFDEDRDKATPASGGVITASGIHWTEETAKDREGGSKGTFGALLERRNDEAGEALYRIALSRGPAVDAALYGADGLSFSMANLTSGSGSGLPPQVEIELADRLGIKARLSLSAVMTPLPLPKTRFARTPWLEKRISGGKYGEPSEAVFQTYELSFDLFHKRNPAFDPAQVAQITFYLRGNRDAVMLDDIGFYSGGGTHPLPTQTALIRPD</sequence>
<dbReference type="Proteomes" id="UP001248709">
    <property type="component" value="Unassembled WGS sequence"/>
</dbReference>
<reference evidence="2 3" key="1">
    <citation type="submission" date="2023-07" db="EMBL/GenBank/DDBJ databases">
        <title>Genomic Encyclopedia of Type Strains, Phase IV (KMG-IV): sequencing the most valuable type-strain genomes for metagenomic binning, comparative biology and taxonomic classification.</title>
        <authorList>
            <person name="Goeker M."/>
        </authorList>
    </citation>
    <scope>NUCLEOTIDE SEQUENCE [LARGE SCALE GENOMIC DNA]</scope>
    <source>
        <strain evidence="2 3">T98</strain>
    </source>
</reference>
<keyword evidence="1" id="KW-0812">Transmembrane</keyword>